<evidence type="ECO:0000313" key="3">
    <source>
        <dbReference type="Proteomes" id="UP000789901"/>
    </source>
</evidence>
<evidence type="ECO:0000256" key="1">
    <source>
        <dbReference type="SAM" id="Coils"/>
    </source>
</evidence>
<dbReference type="EMBL" id="CAJVQB010033513">
    <property type="protein sequence ID" value="CAG8819893.1"/>
    <property type="molecule type" value="Genomic_DNA"/>
</dbReference>
<feature type="coiled-coil region" evidence="1">
    <location>
        <begin position="59"/>
        <end position="91"/>
    </location>
</feature>
<keyword evidence="1" id="KW-0175">Coiled coil</keyword>
<feature type="non-terminal residue" evidence="2">
    <location>
        <position position="423"/>
    </location>
</feature>
<keyword evidence="3" id="KW-1185">Reference proteome</keyword>
<protein>
    <submittedName>
        <fullName evidence="2">25835_t:CDS:1</fullName>
    </submittedName>
</protein>
<sequence length="423" mass="50349">RKNKQKVSTKSRKKRPTISKVSKLRYALESPKEKDQQLETKKKEIKNQQKFTILINAACKNTIEAFSNLEEKLLELEKKSQEKEIKEIDKMTFLQEIVDEIDAEKDIPKESIELLKAELNKANTMGLSSQNTKVDNIKNKIIINKAKSNIATYYPRGTVKENKTHDLTDQELYYQDEIGLEKAYEDWKKRINRRQIDDGTNQVKKDEYEAFKSYERPTEPNKRTQVKNRLKTFSYCQEYTEMKHIDKTIEGYFKNRTSIEADIGPNSTNDLEYTCENWKKRVKILKRMTKKSKDKDQNETKKQEEHGQANLNFLYKTWMNKIEIFKRTIKYLYEPNDPESYKIADTVQDTETSRKDKAQSIQPLQNLKSRYQELKDMDHLVMCLMWKHDDGSEKMFDYLYDKMEMYSIDLSTDDLKFIKNLIK</sequence>
<name>A0ABN7W740_GIGMA</name>
<gene>
    <name evidence="2" type="ORF">GMARGA_LOCUS27428</name>
</gene>
<evidence type="ECO:0000313" key="2">
    <source>
        <dbReference type="EMBL" id="CAG8819893.1"/>
    </source>
</evidence>
<comment type="caution">
    <text evidence="2">The sequence shown here is derived from an EMBL/GenBank/DDBJ whole genome shotgun (WGS) entry which is preliminary data.</text>
</comment>
<proteinExistence type="predicted"/>
<reference evidence="2 3" key="1">
    <citation type="submission" date="2021-06" db="EMBL/GenBank/DDBJ databases">
        <authorList>
            <person name="Kallberg Y."/>
            <person name="Tangrot J."/>
            <person name="Rosling A."/>
        </authorList>
    </citation>
    <scope>NUCLEOTIDE SEQUENCE [LARGE SCALE GENOMIC DNA]</scope>
    <source>
        <strain evidence="2 3">120-4 pot B 10/14</strain>
    </source>
</reference>
<dbReference type="Proteomes" id="UP000789901">
    <property type="component" value="Unassembled WGS sequence"/>
</dbReference>
<feature type="non-terminal residue" evidence="2">
    <location>
        <position position="1"/>
    </location>
</feature>
<organism evidence="2 3">
    <name type="scientific">Gigaspora margarita</name>
    <dbReference type="NCBI Taxonomy" id="4874"/>
    <lineage>
        <taxon>Eukaryota</taxon>
        <taxon>Fungi</taxon>
        <taxon>Fungi incertae sedis</taxon>
        <taxon>Mucoromycota</taxon>
        <taxon>Glomeromycotina</taxon>
        <taxon>Glomeromycetes</taxon>
        <taxon>Diversisporales</taxon>
        <taxon>Gigasporaceae</taxon>
        <taxon>Gigaspora</taxon>
    </lineage>
</organism>
<accession>A0ABN7W740</accession>